<dbReference type="InParanoid" id="Q4UBI6"/>
<dbReference type="GeneID" id="3865062"/>
<feature type="compositionally biased region" description="Polar residues" evidence="1">
    <location>
        <begin position="52"/>
        <end position="66"/>
    </location>
</feature>
<dbReference type="RefSeq" id="XP_955291.1">
    <property type="nucleotide sequence ID" value="XM_950198.1"/>
</dbReference>
<gene>
    <name evidence="2" type="ORF">TA18510</name>
</gene>
<evidence type="ECO:0000313" key="2">
    <source>
        <dbReference type="EMBL" id="CAI75815.1"/>
    </source>
</evidence>
<keyword evidence="3" id="KW-1185">Reference proteome</keyword>
<protein>
    <submittedName>
        <fullName evidence="2">Uncharacterized protein</fullName>
    </submittedName>
</protein>
<proteinExistence type="predicted"/>
<dbReference type="VEuPathDB" id="PiroplasmaDB:TA18510"/>
<feature type="region of interest" description="Disordered" evidence="1">
    <location>
        <begin position="52"/>
        <end position="71"/>
    </location>
</feature>
<reference evidence="2 3" key="1">
    <citation type="journal article" date="2005" name="Science">
        <title>Genome of the host-cell transforming parasite Theileria annulata compared with T. parva.</title>
        <authorList>
            <person name="Pain A."/>
            <person name="Renauld H."/>
            <person name="Berriman M."/>
            <person name="Murphy L."/>
            <person name="Yeats C.A."/>
            <person name="Weir W."/>
            <person name="Kerhornou A."/>
            <person name="Aslett M."/>
            <person name="Bishop R."/>
            <person name="Bouchier C."/>
            <person name="Cochet M."/>
            <person name="Coulson R.M.R."/>
            <person name="Cronin A."/>
            <person name="de Villiers E.P."/>
            <person name="Fraser A."/>
            <person name="Fosker N."/>
            <person name="Gardner M."/>
            <person name="Goble A."/>
            <person name="Griffiths-Jones S."/>
            <person name="Harris D.E."/>
            <person name="Katzer F."/>
            <person name="Larke N."/>
            <person name="Lord A."/>
            <person name="Maser P."/>
            <person name="McKellar S."/>
            <person name="Mooney P."/>
            <person name="Morton F."/>
            <person name="Nene V."/>
            <person name="O'Neil S."/>
            <person name="Price C."/>
            <person name="Quail M.A."/>
            <person name="Rabbinowitsch E."/>
            <person name="Rawlings N.D."/>
            <person name="Rutter S."/>
            <person name="Saunders D."/>
            <person name="Seeger K."/>
            <person name="Shah T."/>
            <person name="Squares R."/>
            <person name="Squares S."/>
            <person name="Tivey A."/>
            <person name="Walker A.R."/>
            <person name="Woodward J."/>
            <person name="Dobbelaere D.A.E."/>
            <person name="Langsley G."/>
            <person name="Rajandream M.A."/>
            <person name="McKeever D."/>
            <person name="Shiels B."/>
            <person name="Tait A."/>
            <person name="Barrell B.G."/>
            <person name="Hall N."/>
        </authorList>
    </citation>
    <scope>NUCLEOTIDE SEQUENCE [LARGE SCALE GENOMIC DNA]</scope>
    <source>
        <strain evidence="3">Ankara</strain>
    </source>
</reference>
<dbReference type="EMBL" id="CR940352">
    <property type="protein sequence ID" value="CAI75815.1"/>
    <property type="molecule type" value="Genomic_DNA"/>
</dbReference>
<evidence type="ECO:0000313" key="3">
    <source>
        <dbReference type="Proteomes" id="UP000001950"/>
    </source>
</evidence>
<name>Q4UBI6_THEAN</name>
<dbReference type="AlphaFoldDB" id="Q4UBI6"/>
<sequence length="87" mass="9489">MHLKSGRVEIHLRSAGQSKRRLFSALLPAWSVPPNRTGRELKLTLEPAIDSDVQQTGAANPRTNTPPHVHTRASGVTAISQATSLYH</sequence>
<dbReference type="Proteomes" id="UP000001950">
    <property type="component" value="Chromosome 3"/>
</dbReference>
<dbReference type="KEGG" id="tan:TA18510"/>
<evidence type="ECO:0000256" key="1">
    <source>
        <dbReference type="SAM" id="MobiDB-lite"/>
    </source>
</evidence>
<organism evidence="2 3">
    <name type="scientific">Theileria annulata</name>
    <dbReference type="NCBI Taxonomy" id="5874"/>
    <lineage>
        <taxon>Eukaryota</taxon>
        <taxon>Sar</taxon>
        <taxon>Alveolata</taxon>
        <taxon>Apicomplexa</taxon>
        <taxon>Aconoidasida</taxon>
        <taxon>Piroplasmida</taxon>
        <taxon>Theileriidae</taxon>
        <taxon>Theileria</taxon>
    </lineage>
</organism>
<accession>Q4UBI6</accession>